<dbReference type="PANTHER" id="PTHR11675">
    <property type="entry name" value="N-ACETYLGALACTOSAMINYLTRANSFERASE"/>
    <property type="match status" value="1"/>
</dbReference>
<dbReference type="OrthoDB" id="416652at2759"/>
<evidence type="ECO:0000313" key="5">
    <source>
        <dbReference type="Proteomes" id="UP000675881"/>
    </source>
</evidence>
<organism evidence="4 5">
    <name type="scientific">Lepeophtheirus salmonis</name>
    <name type="common">Salmon louse</name>
    <name type="synonym">Caligus salmonis</name>
    <dbReference type="NCBI Taxonomy" id="72036"/>
    <lineage>
        <taxon>Eukaryota</taxon>
        <taxon>Metazoa</taxon>
        <taxon>Ecdysozoa</taxon>
        <taxon>Arthropoda</taxon>
        <taxon>Crustacea</taxon>
        <taxon>Multicrustacea</taxon>
        <taxon>Hexanauplia</taxon>
        <taxon>Copepoda</taxon>
        <taxon>Siphonostomatoida</taxon>
        <taxon>Caligidae</taxon>
        <taxon>Lepeophtheirus</taxon>
    </lineage>
</organism>
<dbReference type="Gene3D" id="1.10.8.460">
    <property type="entry name" value="ppGaNTase-T1 linker domain-like"/>
    <property type="match status" value="1"/>
</dbReference>
<feature type="domain" description="Ricin B lectin" evidence="3">
    <location>
        <begin position="71"/>
        <end position="194"/>
    </location>
</feature>
<dbReference type="SUPFAM" id="SSF50370">
    <property type="entry name" value="Ricin B-like lectins"/>
    <property type="match status" value="1"/>
</dbReference>
<dbReference type="PANTHER" id="PTHR11675:SF43">
    <property type="entry name" value="POLYPEPTIDE N-ACETYLGALACTOSAMINYLTRANSFERASE 1"/>
    <property type="match status" value="1"/>
</dbReference>
<keyword evidence="4" id="KW-0328">Glycosyltransferase</keyword>
<evidence type="ECO:0000259" key="3">
    <source>
        <dbReference type="SMART" id="SM00458"/>
    </source>
</evidence>
<reference evidence="4" key="1">
    <citation type="submission" date="2021-02" db="EMBL/GenBank/DDBJ databases">
        <authorList>
            <person name="Bekaert M."/>
        </authorList>
    </citation>
    <scope>NUCLEOTIDE SEQUENCE</scope>
    <source>
        <strain evidence="4">IoA-00</strain>
    </source>
</reference>
<dbReference type="Gene3D" id="2.80.10.50">
    <property type="match status" value="1"/>
</dbReference>
<keyword evidence="5" id="KW-1185">Reference proteome</keyword>
<keyword evidence="4" id="KW-0808">Transferase</keyword>
<dbReference type="GO" id="GO:0004653">
    <property type="term" value="F:polypeptide N-acetylgalactosaminyltransferase activity"/>
    <property type="evidence" value="ECO:0007669"/>
    <property type="project" value="UniProtKB-EC"/>
</dbReference>
<dbReference type="Pfam" id="PF00652">
    <property type="entry name" value="Ricin_B_lectin"/>
    <property type="match status" value="1"/>
</dbReference>
<evidence type="ECO:0000313" key="4">
    <source>
        <dbReference type="EMBL" id="CAF2809698.1"/>
    </source>
</evidence>
<dbReference type="GO" id="GO:0005794">
    <property type="term" value="C:Golgi apparatus"/>
    <property type="evidence" value="ECO:0007669"/>
    <property type="project" value="TreeGrafter"/>
</dbReference>
<dbReference type="AlphaFoldDB" id="A0A7R8CFU4"/>
<dbReference type="Proteomes" id="UP000675881">
    <property type="component" value="Chromosome 11"/>
</dbReference>
<dbReference type="EMBL" id="HG994590">
    <property type="protein sequence ID" value="CAF2809698.1"/>
    <property type="molecule type" value="Genomic_DNA"/>
</dbReference>
<protein>
    <submittedName>
        <fullName evidence="4">GALNT</fullName>
        <ecNumber evidence="4">2.4.1.41</ecNumber>
    </submittedName>
</protein>
<dbReference type="SMART" id="SM00458">
    <property type="entry name" value="RICIN"/>
    <property type="match status" value="1"/>
</dbReference>
<keyword evidence="2" id="KW-1015">Disulfide bond</keyword>
<dbReference type="PROSITE" id="PS50231">
    <property type="entry name" value="RICIN_B_LECTIN"/>
    <property type="match status" value="1"/>
</dbReference>
<gene>
    <name evidence="4" type="ORF">LSAA_2853</name>
</gene>
<proteinExistence type="predicted"/>
<dbReference type="InterPro" id="IPR000772">
    <property type="entry name" value="Ricin_B_lectin"/>
</dbReference>
<sequence>MVSIQLELLKFGWMTTKDFFYLNRPDLKNTEIGDIQERLDFRKEKGCKPFKWFLENVYPQKYVPDDPTYVLGYGRIINPKSGNCIDTLQNEEKDEYDLGFYPCHSFSSASQFFSFSRKGEIRGEESCATIDLGEMRTHKVRMTPCNGLSIQKWEYVGNRFIHKDTRLCLEGIVGGEFLRSAPCKISSSQLWILENDYEES</sequence>
<evidence type="ECO:0000256" key="1">
    <source>
        <dbReference type="ARBA" id="ARBA00022734"/>
    </source>
</evidence>
<dbReference type="InterPro" id="IPR035992">
    <property type="entry name" value="Ricin_B-like_lectins"/>
</dbReference>
<accession>A0A7R8CFU4</accession>
<name>A0A7R8CFU4_LEPSM</name>
<evidence type="ECO:0000256" key="2">
    <source>
        <dbReference type="ARBA" id="ARBA00023157"/>
    </source>
</evidence>
<keyword evidence="1" id="KW-0430">Lectin</keyword>
<dbReference type="GO" id="GO:0030246">
    <property type="term" value="F:carbohydrate binding"/>
    <property type="evidence" value="ECO:0007669"/>
    <property type="project" value="UniProtKB-KW"/>
</dbReference>
<dbReference type="GO" id="GO:0006493">
    <property type="term" value="P:protein O-linked glycosylation"/>
    <property type="evidence" value="ECO:0007669"/>
    <property type="project" value="TreeGrafter"/>
</dbReference>
<dbReference type="EC" id="2.4.1.41" evidence="4"/>